<dbReference type="PANTHER" id="PTHR42781">
    <property type="entry name" value="SPERMIDINE/PUTRESCINE IMPORT ATP-BINDING PROTEIN POTA"/>
    <property type="match status" value="1"/>
</dbReference>
<evidence type="ECO:0000313" key="7">
    <source>
        <dbReference type="Proteomes" id="UP000182993"/>
    </source>
</evidence>
<evidence type="ECO:0000259" key="4">
    <source>
        <dbReference type="PROSITE" id="PS50893"/>
    </source>
</evidence>
<dbReference type="EMBL" id="AP025593">
    <property type="protein sequence ID" value="BDG16090.1"/>
    <property type="molecule type" value="Genomic_DNA"/>
</dbReference>
<dbReference type="GO" id="GO:0016887">
    <property type="term" value="F:ATP hydrolysis activity"/>
    <property type="evidence" value="ECO:0007669"/>
    <property type="project" value="InterPro"/>
</dbReference>
<protein>
    <submittedName>
        <fullName evidence="5">ABC transporter ATP-binding protein</fullName>
    </submittedName>
</protein>
<dbReference type="Proteomes" id="UP000182993">
    <property type="component" value="Chromosome"/>
</dbReference>
<reference evidence="5" key="2">
    <citation type="journal article" date="2017" name="Stand. Genomic Sci.">
        <title>Complete genome sequence of Thermus brockianus GE-1 reveals key enzymes of xylan/xylose metabolism.</title>
        <authorList>
            <person name="Schaefers C."/>
            <person name="Blank S."/>
            <person name="Wiebusch S."/>
            <person name="Elleuche S."/>
            <person name="Antranikian G."/>
        </authorList>
    </citation>
    <scope>NUCLEOTIDE SEQUENCE</scope>
    <source>
        <strain evidence="5">GE-1</strain>
    </source>
</reference>
<dbReference type="Gene3D" id="3.40.50.300">
    <property type="entry name" value="P-loop containing nucleotide triphosphate hydrolases"/>
    <property type="match status" value="1"/>
</dbReference>
<reference evidence="6 8" key="3">
    <citation type="journal article" date="2022" name="Microbiol. Resour. Announc.">
        <title>Complete Genome Sequences of Thermus Strains Isolated from Senami Hot Spring in Japan.</title>
        <authorList>
            <person name="Miyazaki K."/>
        </authorList>
    </citation>
    <scope>NUCLEOTIDE SEQUENCE [LARGE SCALE GENOMIC DNA]</scope>
    <source>
        <strain evidence="6 8">SNM4-1</strain>
    </source>
</reference>
<dbReference type="InterPro" id="IPR027417">
    <property type="entry name" value="P-loop_NTPase"/>
</dbReference>
<dbReference type="SMART" id="SM00382">
    <property type="entry name" value="AAA"/>
    <property type="match status" value="1"/>
</dbReference>
<evidence type="ECO:0000313" key="8">
    <source>
        <dbReference type="Proteomes" id="UP000831120"/>
    </source>
</evidence>
<evidence type="ECO:0000256" key="1">
    <source>
        <dbReference type="ARBA" id="ARBA00022448"/>
    </source>
</evidence>
<name>A0A1J0LRB4_THEBO</name>
<dbReference type="STRING" id="56956.A0O31_00340"/>
<dbReference type="PANTHER" id="PTHR42781:SF4">
    <property type="entry name" value="SPERMIDINE_PUTRESCINE IMPORT ATP-BINDING PROTEIN POTA"/>
    <property type="match status" value="1"/>
</dbReference>
<evidence type="ECO:0000256" key="3">
    <source>
        <dbReference type="ARBA" id="ARBA00022840"/>
    </source>
</evidence>
<reference evidence="7" key="1">
    <citation type="submission" date="2016-06" db="EMBL/GenBank/DDBJ databases">
        <title>Whole genome sequencing of Thermus brockianus strain GE-1.</title>
        <authorList>
            <person name="Schaefers C."/>
            <person name="Blank S."/>
            <person name="Wiebusch S."/>
            <person name="Elleuche S."/>
            <person name="Antranikian G."/>
        </authorList>
    </citation>
    <scope>NUCLEOTIDE SEQUENCE [LARGE SCALE GENOMIC DNA]</scope>
    <source>
        <strain evidence="7">GE-1</strain>
    </source>
</reference>
<dbReference type="Proteomes" id="UP000831120">
    <property type="component" value="Chromosome"/>
</dbReference>
<dbReference type="SUPFAM" id="SSF52540">
    <property type="entry name" value="P-loop containing nucleoside triphosphate hydrolases"/>
    <property type="match status" value="1"/>
</dbReference>
<feature type="domain" description="ABC transporter" evidence="4">
    <location>
        <begin position="1"/>
        <end position="212"/>
    </location>
</feature>
<dbReference type="Pfam" id="PF00005">
    <property type="entry name" value="ABC_tran"/>
    <property type="match status" value="1"/>
</dbReference>
<gene>
    <name evidence="5" type="ORF">A0O31_00340</name>
    <name evidence="6" type="ORF">TbrSNM41_08240</name>
</gene>
<dbReference type="PROSITE" id="PS00211">
    <property type="entry name" value="ABC_TRANSPORTER_1"/>
    <property type="match status" value="1"/>
</dbReference>
<dbReference type="InterPro" id="IPR003439">
    <property type="entry name" value="ABC_transporter-like_ATP-bd"/>
</dbReference>
<dbReference type="InterPro" id="IPR050093">
    <property type="entry name" value="ABC_SmlMolc_Importer"/>
</dbReference>
<dbReference type="SUPFAM" id="SSF50331">
    <property type="entry name" value="MOP-like"/>
    <property type="match status" value="1"/>
</dbReference>
<keyword evidence="3 5" id="KW-0067">ATP-binding</keyword>
<evidence type="ECO:0000313" key="5">
    <source>
        <dbReference type="EMBL" id="APD08556.1"/>
    </source>
</evidence>
<organism evidence="5 7">
    <name type="scientific">Thermus brockianus</name>
    <dbReference type="NCBI Taxonomy" id="56956"/>
    <lineage>
        <taxon>Bacteria</taxon>
        <taxon>Thermotogati</taxon>
        <taxon>Deinococcota</taxon>
        <taxon>Deinococci</taxon>
        <taxon>Thermales</taxon>
        <taxon>Thermaceae</taxon>
        <taxon>Thermus</taxon>
    </lineage>
</organism>
<dbReference type="AlphaFoldDB" id="A0A1J0LRB4"/>
<evidence type="ECO:0000313" key="6">
    <source>
        <dbReference type="EMBL" id="BDG16090.1"/>
    </source>
</evidence>
<dbReference type="GO" id="GO:0005524">
    <property type="term" value="F:ATP binding"/>
    <property type="evidence" value="ECO:0007669"/>
    <property type="project" value="UniProtKB-KW"/>
</dbReference>
<sequence length="338" mass="37092">MEVHYRIRRPIALEVRFRIQGFTLLLGESGVGKTTLLKALAGLLPAEGTPYGGLPPEKRPIGYLPQDLALFPHMTAWENVAFPLRGKDAKDKAMALLERVGLWAHAHKRPSALSGGQKQRVALARALARNPELLLLDEPTSALDPLTKDQVVAELIALIRREGLPALAVSHDPALAGMADWLVVLGRKGVLQEGPPERVMAAPGRVEVARLLGYQNLFPVRVGEGGVEVNGVFLRLPLPPWAKPGGSAWLGVRAEEVMVVREDRPPPLENVLEGVLEGLHPQGLAYRGRFLGPIPLVLLLPRHVQERLRLQPGERIRVALKPRYLHLMPGEAEEAREV</sequence>
<dbReference type="KEGG" id="tbc:A0O31_00340"/>
<dbReference type="InterPro" id="IPR017871">
    <property type="entry name" value="ABC_transporter-like_CS"/>
</dbReference>
<dbReference type="InterPro" id="IPR008995">
    <property type="entry name" value="Mo/tungstate-bd_C_term_dom"/>
</dbReference>
<keyword evidence="2" id="KW-0547">Nucleotide-binding</keyword>
<keyword evidence="8" id="KW-1185">Reference proteome</keyword>
<keyword evidence="1" id="KW-0813">Transport</keyword>
<proteinExistence type="predicted"/>
<accession>A0A1J0LRB4</accession>
<dbReference type="PROSITE" id="PS50893">
    <property type="entry name" value="ABC_TRANSPORTER_2"/>
    <property type="match status" value="1"/>
</dbReference>
<dbReference type="EMBL" id="CP016312">
    <property type="protein sequence ID" value="APD08556.1"/>
    <property type="molecule type" value="Genomic_DNA"/>
</dbReference>
<evidence type="ECO:0000256" key="2">
    <source>
        <dbReference type="ARBA" id="ARBA00022741"/>
    </source>
</evidence>
<dbReference type="InterPro" id="IPR003593">
    <property type="entry name" value="AAA+_ATPase"/>
</dbReference>